<accession>A0A1R1XXB4</accession>
<evidence type="ECO:0000256" key="3">
    <source>
        <dbReference type="ARBA" id="ARBA00022857"/>
    </source>
</evidence>
<dbReference type="Pfam" id="PF08546">
    <property type="entry name" value="ApbA_C"/>
    <property type="match status" value="1"/>
</dbReference>
<evidence type="ECO:0000313" key="8">
    <source>
        <dbReference type="EMBL" id="OMJ19196.1"/>
    </source>
</evidence>
<dbReference type="InterPro" id="IPR013752">
    <property type="entry name" value="KPA_reductase"/>
</dbReference>
<dbReference type="PANTHER" id="PTHR43765:SF2">
    <property type="entry name" value="2-DEHYDROPANTOATE 2-REDUCTASE"/>
    <property type="match status" value="1"/>
</dbReference>
<proteinExistence type="inferred from homology"/>
<dbReference type="GO" id="GO:0008677">
    <property type="term" value="F:2-dehydropantoate 2-reductase activity"/>
    <property type="evidence" value="ECO:0007669"/>
    <property type="project" value="UniProtKB-EC"/>
</dbReference>
<dbReference type="GO" id="GO:0015940">
    <property type="term" value="P:pantothenate biosynthetic process"/>
    <property type="evidence" value="ECO:0007669"/>
    <property type="project" value="InterPro"/>
</dbReference>
<dbReference type="InterPro" id="IPR003710">
    <property type="entry name" value="ApbA"/>
</dbReference>
<dbReference type="OrthoDB" id="73846at2759"/>
<dbReference type="InterPro" id="IPR013328">
    <property type="entry name" value="6PGD_dom2"/>
</dbReference>
<protein>
    <recommendedName>
        <fullName evidence="2">2-dehydropantoate 2-reductase</fullName>
        <ecNumber evidence="2">1.1.1.169</ecNumber>
    </recommendedName>
    <alternativeName>
        <fullName evidence="5">Ketopantoate reductase</fullName>
    </alternativeName>
</protein>
<keyword evidence="9" id="KW-1185">Reference proteome</keyword>
<dbReference type="PANTHER" id="PTHR43765">
    <property type="entry name" value="2-DEHYDROPANTOATE 2-REDUCTASE-RELATED"/>
    <property type="match status" value="1"/>
</dbReference>
<dbReference type="SUPFAM" id="SSF51735">
    <property type="entry name" value="NAD(P)-binding Rossmann-fold domains"/>
    <property type="match status" value="1"/>
</dbReference>
<dbReference type="GO" id="GO:0005739">
    <property type="term" value="C:mitochondrion"/>
    <property type="evidence" value="ECO:0007669"/>
    <property type="project" value="TreeGrafter"/>
</dbReference>
<dbReference type="EMBL" id="LSSM01003076">
    <property type="protein sequence ID" value="OMJ19196.1"/>
    <property type="molecule type" value="Genomic_DNA"/>
</dbReference>
<dbReference type="EC" id="1.1.1.169" evidence="2"/>
<dbReference type="Gene3D" id="3.40.50.720">
    <property type="entry name" value="NAD(P)-binding Rossmann-like Domain"/>
    <property type="match status" value="1"/>
</dbReference>
<keyword evidence="3" id="KW-0521">NADP</keyword>
<dbReference type="Proteomes" id="UP000187429">
    <property type="component" value="Unassembled WGS sequence"/>
</dbReference>
<reference evidence="9" key="1">
    <citation type="submission" date="2017-01" db="EMBL/GenBank/DDBJ databases">
        <authorList>
            <person name="Wang Y."/>
            <person name="White M."/>
            <person name="Kvist S."/>
            <person name="Moncalvo J.-M."/>
        </authorList>
    </citation>
    <scope>NUCLEOTIDE SEQUENCE [LARGE SCALE GENOMIC DNA]</scope>
    <source>
        <strain evidence="9">ID-206-W2</strain>
    </source>
</reference>
<sequence length="378" mass="42400">MNSAKLKNEVIHILGVGSIGSLIAFHLSKIGKPVSLIFRNHEKEKLFSENGFRLGLTNSYLKRKLPQNSSQIVSREFQEHIQVLKKSSGLNFKSDSISTSDPKPIEKINKLIITTKTFSTVEAISSVYNHLSLQPEIFLLQNGMGVAEEVFSFFKSMNNEKVPKLILGTTTHGCMPDTDIFCYVHTGFGTCHISEYISEYNLKNTDVSYASLNKNSLISTLLQLPLNVELAPGPDIDIHLLKKLVVNAVLNPISAIVNCRNGLIFEKADIIRKDLISDLCTEISSIITNTYKEDRIKSLFTRDFIYNTVFDVCQVTYNNYSSMNIDFNSKRQTEIKYINGYLINIANKNGVGSALNKLLYDLISNTQPSVLDPEILTQ</sequence>
<dbReference type="InterPro" id="IPR013332">
    <property type="entry name" value="KPR_N"/>
</dbReference>
<evidence type="ECO:0000256" key="1">
    <source>
        <dbReference type="ARBA" id="ARBA00007870"/>
    </source>
</evidence>
<name>A0A1R1XXB4_9FUNG</name>
<dbReference type="InterPro" id="IPR036291">
    <property type="entry name" value="NAD(P)-bd_dom_sf"/>
</dbReference>
<dbReference type="InterPro" id="IPR008927">
    <property type="entry name" value="6-PGluconate_DH-like_C_sf"/>
</dbReference>
<evidence type="ECO:0000259" key="7">
    <source>
        <dbReference type="Pfam" id="PF08546"/>
    </source>
</evidence>
<evidence type="ECO:0000313" key="9">
    <source>
        <dbReference type="Proteomes" id="UP000187429"/>
    </source>
</evidence>
<organism evidence="8 9">
    <name type="scientific">Smittium culicis</name>
    <dbReference type="NCBI Taxonomy" id="133412"/>
    <lineage>
        <taxon>Eukaryota</taxon>
        <taxon>Fungi</taxon>
        <taxon>Fungi incertae sedis</taxon>
        <taxon>Zoopagomycota</taxon>
        <taxon>Kickxellomycotina</taxon>
        <taxon>Harpellomycetes</taxon>
        <taxon>Harpellales</taxon>
        <taxon>Legeriomycetaceae</taxon>
        <taxon>Smittium</taxon>
    </lineage>
</organism>
<dbReference type="GO" id="GO:0050661">
    <property type="term" value="F:NADP binding"/>
    <property type="evidence" value="ECO:0007669"/>
    <property type="project" value="TreeGrafter"/>
</dbReference>
<comment type="caution">
    <text evidence="8">The sequence shown here is derived from an EMBL/GenBank/DDBJ whole genome shotgun (WGS) entry which is preliminary data.</text>
</comment>
<evidence type="ECO:0000256" key="4">
    <source>
        <dbReference type="ARBA" id="ARBA00023002"/>
    </source>
</evidence>
<evidence type="ECO:0000256" key="2">
    <source>
        <dbReference type="ARBA" id="ARBA00013014"/>
    </source>
</evidence>
<dbReference type="Pfam" id="PF02558">
    <property type="entry name" value="ApbA"/>
    <property type="match status" value="1"/>
</dbReference>
<dbReference type="InterPro" id="IPR050838">
    <property type="entry name" value="Ketopantoate_reductase"/>
</dbReference>
<dbReference type="NCBIfam" id="TIGR00745">
    <property type="entry name" value="apbA_panE"/>
    <property type="match status" value="1"/>
</dbReference>
<evidence type="ECO:0000259" key="6">
    <source>
        <dbReference type="Pfam" id="PF02558"/>
    </source>
</evidence>
<keyword evidence="4" id="KW-0560">Oxidoreductase</keyword>
<comment type="similarity">
    <text evidence="1">Belongs to the ketopantoate reductase family.</text>
</comment>
<dbReference type="AlphaFoldDB" id="A0A1R1XXB4"/>
<dbReference type="SUPFAM" id="SSF48179">
    <property type="entry name" value="6-phosphogluconate dehydrogenase C-terminal domain-like"/>
    <property type="match status" value="1"/>
</dbReference>
<feature type="domain" description="Ketopantoate reductase N-terminal" evidence="6">
    <location>
        <begin position="11"/>
        <end position="195"/>
    </location>
</feature>
<dbReference type="Gene3D" id="1.10.1040.10">
    <property type="entry name" value="N-(1-d-carboxylethyl)-l-norvaline Dehydrogenase, domain 2"/>
    <property type="match status" value="1"/>
</dbReference>
<evidence type="ECO:0000256" key="5">
    <source>
        <dbReference type="ARBA" id="ARBA00032024"/>
    </source>
</evidence>
<feature type="domain" description="Ketopantoate reductase C-terminal" evidence="7">
    <location>
        <begin position="239"/>
        <end position="365"/>
    </location>
</feature>
<gene>
    <name evidence="8" type="ORF">AYI69_g6732</name>
</gene>